<dbReference type="EMBL" id="CAKOGL010000011">
    <property type="protein sequence ID" value="CAH2092488.1"/>
    <property type="molecule type" value="Genomic_DNA"/>
</dbReference>
<gene>
    <name evidence="2" type="ORF">EEDITHA_LOCUS8242</name>
</gene>
<dbReference type="AlphaFoldDB" id="A0AAU9TZU6"/>
<reference evidence="2" key="1">
    <citation type="submission" date="2022-03" db="EMBL/GenBank/DDBJ databases">
        <authorList>
            <person name="Tunstrom K."/>
        </authorList>
    </citation>
    <scope>NUCLEOTIDE SEQUENCE</scope>
</reference>
<dbReference type="Proteomes" id="UP001153954">
    <property type="component" value="Unassembled WGS sequence"/>
</dbReference>
<keyword evidence="3" id="KW-1185">Reference proteome</keyword>
<sequence length="500" mass="58150">MTDDTNKHVSEQLSYSDLILCDNDINEQEMVDENLQIEREENQIQSEMKTKEETESYTRPMKRDIHLVDTDWSIVENRKEKKRKEEKIQIYISCKDGMPKQLALAKLLKKEEINIKDITNIKYINKYKIRIDFLSDLSVSKLESNESLINQGWRFYRAYEKSYSYGVIKDIDMETSDDDIYKNITCPNGIQIMSARRLNKRDIVSSDHPWLPSEAVRLCFRGPNVPAFVYLDELRIKVFPYVFPVTQCSKCWKFGHPARLCSSKSVVCPKCGDNHVNCETSTFRCTNCSGRHMAMYRNCPTYLREKKLRDIMAEFNCTYRKALDMYPVSENTSSELYNNQKLNSGEALTVIHEDVTPSTSSAPTPRMSYSNVLKTTATIHNPESPKYFARPKNKGKKSKIEFTDTKMELNLDEIQDECNDADLSANEEFSEPNINNQREVHFSELLSRLQDIIFLKGQSFQQMFKNIIKCCVEWFVLVVVDSVSADWPVLNKIVNYFKNG</sequence>
<name>A0AAU9TZU6_EUPED</name>
<organism evidence="2 3">
    <name type="scientific">Euphydryas editha</name>
    <name type="common">Edith's checkerspot</name>
    <dbReference type="NCBI Taxonomy" id="104508"/>
    <lineage>
        <taxon>Eukaryota</taxon>
        <taxon>Metazoa</taxon>
        <taxon>Ecdysozoa</taxon>
        <taxon>Arthropoda</taxon>
        <taxon>Hexapoda</taxon>
        <taxon>Insecta</taxon>
        <taxon>Pterygota</taxon>
        <taxon>Neoptera</taxon>
        <taxon>Endopterygota</taxon>
        <taxon>Lepidoptera</taxon>
        <taxon>Glossata</taxon>
        <taxon>Ditrysia</taxon>
        <taxon>Papilionoidea</taxon>
        <taxon>Nymphalidae</taxon>
        <taxon>Nymphalinae</taxon>
        <taxon>Euphydryas</taxon>
    </lineage>
</organism>
<evidence type="ECO:0000313" key="3">
    <source>
        <dbReference type="Proteomes" id="UP001153954"/>
    </source>
</evidence>
<evidence type="ECO:0000313" key="2">
    <source>
        <dbReference type="EMBL" id="CAH2092488.1"/>
    </source>
</evidence>
<accession>A0AAU9TZU6</accession>
<protein>
    <recommendedName>
        <fullName evidence="4">Reverse transcriptase</fullName>
    </recommendedName>
</protein>
<feature type="coiled-coil region" evidence="1">
    <location>
        <begin position="23"/>
        <end position="57"/>
    </location>
</feature>
<comment type="caution">
    <text evidence="2">The sequence shown here is derived from an EMBL/GenBank/DDBJ whole genome shotgun (WGS) entry which is preliminary data.</text>
</comment>
<evidence type="ECO:0008006" key="4">
    <source>
        <dbReference type="Google" id="ProtNLM"/>
    </source>
</evidence>
<proteinExistence type="predicted"/>
<evidence type="ECO:0000256" key="1">
    <source>
        <dbReference type="SAM" id="Coils"/>
    </source>
</evidence>
<keyword evidence="1" id="KW-0175">Coiled coil</keyword>